<feature type="domain" description="Reverse transcriptase" evidence="1">
    <location>
        <begin position="495"/>
        <end position="765"/>
    </location>
</feature>
<dbReference type="GO" id="GO:0003824">
    <property type="term" value="F:catalytic activity"/>
    <property type="evidence" value="ECO:0007669"/>
    <property type="project" value="InterPro"/>
</dbReference>
<dbReference type="Pfam" id="PF00078">
    <property type="entry name" value="RVT_1"/>
    <property type="match status" value="1"/>
</dbReference>
<dbReference type="EMBL" id="HAEF01000195">
    <property type="protein sequence ID" value="SBR37577.1"/>
    <property type="molecule type" value="Transcribed_RNA"/>
</dbReference>
<gene>
    <name evidence="2" type="primary">Nfu_g_1_021268</name>
</gene>
<evidence type="ECO:0000259" key="1">
    <source>
        <dbReference type="PROSITE" id="PS50878"/>
    </source>
</evidence>
<organism evidence="2">
    <name type="scientific">Nothobranchius pienaari</name>
    <dbReference type="NCBI Taxonomy" id="704102"/>
    <lineage>
        <taxon>Eukaryota</taxon>
        <taxon>Metazoa</taxon>
        <taxon>Chordata</taxon>
        <taxon>Craniata</taxon>
        <taxon>Vertebrata</taxon>
        <taxon>Euteleostomi</taxon>
        <taxon>Actinopterygii</taxon>
        <taxon>Neopterygii</taxon>
        <taxon>Teleostei</taxon>
        <taxon>Neoteleostei</taxon>
        <taxon>Acanthomorphata</taxon>
        <taxon>Ovalentaria</taxon>
        <taxon>Atherinomorphae</taxon>
        <taxon>Cyprinodontiformes</taxon>
        <taxon>Nothobranchiidae</taxon>
        <taxon>Nothobranchius</taxon>
    </lineage>
</organism>
<proteinExistence type="predicted"/>
<dbReference type="CDD" id="cd09076">
    <property type="entry name" value="L1-EN"/>
    <property type="match status" value="1"/>
</dbReference>
<accession>A0A1A8KYW1</accession>
<dbReference type="AlphaFoldDB" id="A0A1A8KYW1"/>
<evidence type="ECO:0000313" key="2">
    <source>
        <dbReference type="EMBL" id="SBR37577.1"/>
    </source>
</evidence>
<reference evidence="2" key="1">
    <citation type="submission" date="2016-05" db="EMBL/GenBank/DDBJ databases">
        <authorList>
            <person name="Lavstsen T."/>
            <person name="Jespersen J.S."/>
        </authorList>
    </citation>
    <scope>NUCLEOTIDE SEQUENCE</scope>
    <source>
        <tissue evidence="2">Brain</tissue>
    </source>
</reference>
<dbReference type="SUPFAM" id="SSF56219">
    <property type="entry name" value="DNase I-like"/>
    <property type="match status" value="1"/>
</dbReference>
<dbReference type="InterPro" id="IPR036691">
    <property type="entry name" value="Endo/exonu/phosph_ase_sf"/>
</dbReference>
<dbReference type="PANTHER" id="PTHR31635:SF196">
    <property type="entry name" value="REVERSE TRANSCRIPTASE DOMAIN-CONTAINING PROTEIN-RELATED"/>
    <property type="match status" value="1"/>
</dbReference>
<dbReference type="InterPro" id="IPR000477">
    <property type="entry name" value="RT_dom"/>
</dbReference>
<dbReference type="PANTHER" id="PTHR31635">
    <property type="entry name" value="REVERSE TRANSCRIPTASE DOMAIN-CONTAINING PROTEIN-RELATED"/>
    <property type="match status" value="1"/>
</dbReference>
<dbReference type="InterPro" id="IPR043502">
    <property type="entry name" value="DNA/RNA_pol_sf"/>
</dbReference>
<name>A0A1A8KYW1_9TELE</name>
<sequence>MTHLLNFVTWNVQGLGHVIKRKKVLTFLKRQKIDIALLQETRLSDLEHSKLKRDWVGQVYFSSHSQNKRGTAILIKRNIPFTLLHDVRDPEGRFILIKGLIFGRPFTILNVYAPNTDSPNFISQIVLLFNQHCDGFGFMGGDFNCIHNARLDKSSSAPVSNPRASSTLKGLCMDSGLIDVWRTLNPNTKDYSFFSHPHNSYSRLDYFFTPKHFLYSVQSCLIGPITISDHAPVYLQCDLISDIPRTPSWKYNTSLLNDDSSCAFVRKSLSQYWADNSLSPVSPAIIWDAAKATMRGQLISYCSFRKKTLEKNRRFLESEVVRLEQTHKQSSTPENFKALIAARTKLNIEYTNHARKLLLYTKQNYYEFGNRSSRLLAHQLKKQISERSITAIKMDKGEVTYDPSTINKTFRDFYKSLYSAGQCDPDGAAYLNNISLPSITEEDLSSLDAAFSPNEVWAAIQSMPNGKSPGPDGFPVEFFKKFWPEIQPIFLPALNHIKCDGIPPSWRSASISLLLKKDKNPLNCTSYRPISLLNVDYKIAAKVLARRLEKILPKLIHPDQAGFVKSRYGTDNVRRALNIVQYLNQHKDPAVIISLDAEKAFDRVEWPFLFSVLERVGLGPNFINLIKSFYSNPTATVNTNGLLSESFPIRRGCRQGCPLSPLLFTLFIEPLAVTIRTNPDILGVRVSDTNHVISLFADDVLLYLTNPSISIPAVCRSIAKFGTLSGYKINMDKSIACPFNIPQAEVPHSTFQISKKGFRYLGIFITPVLDDLFSTNYAPLIQRIKSDLTRWSTLPTSLLGRVNTIKMNVLPRLNYLFQNLPCYLPPSFFKSLNSEISRFIWNNKHQRIKFSTLTKSKQLGGLSLPNIQFYYWCSQLRIFEFRFCKAGVGA</sequence>
<protein>
    <recommendedName>
        <fullName evidence="1">Reverse transcriptase domain-containing protein</fullName>
    </recommendedName>
</protein>
<dbReference type="SUPFAM" id="SSF56672">
    <property type="entry name" value="DNA/RNA polymerases"/>
    <property type="match status" value="1"/>
</dbReference>
<dbReference type="Gene3D" id="3.60.10.10">
    <property type="entry name" value="Endonuclease/exonuclease/phosphatase"/>
    <property type="match status" value="1"/>
</dbReference>
<dbReference type="CDD" id="cd01650">
    <property type="entry name" value="RT_nLTR_like"/>
    <property type="match status" value="1"/>
</dbReference>
<dbReference type="PROSITE" id="PS50878">
    <property type="entry name" value="RT_POL"/>
    <property type="match status" value="1"/>
</dbReference>
<dbReference type="InterPro" id="IPR005135">
    <property type="entry name" value="Endo/exonuclease/phosphatase"/>
</dbReference>
<dbReference type="Pfam" id="PF03372">
    <property type="entry name" value="Exo_endo_phos"/>
    <property type="match status" value="1"/>
</dbReference>
<reference evidence="2" key="2">
    <citation type="submission" date="2016-06" db="EMBL/GenBank/DDBJ databases">
        <title>The genome of a short-lived fish provides insights into sex chromosome evolution and the genetic control of aging.</title>
        <authorList>
            <person name="Reichwald K."/>
            <person name="Felder M."/>
            <person name="Petzold A."/>
            <person name="Koch P."/>
            <person name="Groth M."/>
            <person name="Platzer M."/>
        </authorList>
    </citation>
    <scope>NUCLEOTIDE SEQUENCE</scope>
    <source>
        <tissue evidence="2">Brain</tissue>
    </source>
</reference>